<evidence type="ECO:0000313" key="7">
    <source>
        <dbReference type="Proteomes" id="UP001163096"/>
    </source>
</evidence>
<keyword evidence="7" id="KW-1185">Reference proteome</keyword>
<keyword evidence="4" id="KW-0949">S-adenosyl-L-methionine</keyword>
<reference evidence="6" key="1">
    <citation type="submission" date="2022-11" db="EMBL/GenBank/DDBJ databases">
        <title>Complete genome sequence of Methanogenium organophilum DSM 3596.</title>
        <authorList>
            <person name="Chen S.-C."/>
            <person name="Lai S.-J."/>
            <person name="You Y.-T."/>
        </authorList>
    </citation>
    <scope>NUCLEOTIDE SEQUENCE</scope>
    <source>
        <strain evidence="6">DSM 3596</strain>
    </source>
</reference>
<evidence type="ECO:0000256" key="4">
    <source>
        <dbReference type="ARBA" id="ARBA00022691"/>
    </source>
</evidence>
<dbReference type="Gene3D" id="3.40.1280.10">
    <property type="match status" value="1"/>
</dbReference>
<name>A0A9X9S343_METOG</name>
<dbReference type="NCBIfam" id="TIGR00050">
    <property type="entry name" value="rRNA_methyl_1"/>
    <property type="match status" value="1"/>
</dbReference>
<protein>
    <submittedName>
        <fullName evidence="6">RNA methyltransferase</fullName>
    </submittedName>
</protein>
<dbReference type="InterPro" id="IPR001537">
    <property type="entry name" value="SpoU_MeTrfase"/>
</dbReference>
<proteinExistence type="inferred from homology"/>
<dbReference type="Gene3D" id="1.10.8.590">
    <property type="match status" value="1"/>
</dbReference>
<dbReference type="GO" id="GO:0005829">
    <property type="term" value="C:cytosol"/>
    <property type="evidence" value="ECO:0007669"/>
    <property type="project" value="TreeGrafter"/>
</dbReference>
<dbReference type="GO" id="GO:0003723">
    <property type="term" value="F:RNA binding"/>
    <property type="evidence" value="ECO:0007669"/>
    <property type="project" value="InterPro"/>
</dbReference>
<dbReference type="InterPro" id="IPR029028">
    <property type="entry name" value="Alpha/beta_knot_MTases"/>
</dbReference>
<evidence type="ECO:0000256" key="3">
    <source>
        <dbReference type="ARBA" id="ARBA00022679"/>
    </source>
</evidence>
<dbReference type="InterPro" id="IPR029026">
    <property type="entry name" value="tRNA_m1G_MTases_N"/>
</dbReference>
<dbReference type="PANTHER" id="PTHR42786">
    <property type="entry name" value="TRNA/RRNA METHYLTRANSFERASE"/>
    <property type="match status" value="1"/>
</dbReference>
<dbReference type="GO" id="GO:0002128">
    <property type="term" value="P:tRNA nucleoside ribose methylation"/>
    <property type="evidence" value="ECO:0007669"/>
    <property type="project" value="TreeGrafter"/>
</dbReference>
<dbReference type="PIRSF" id="PIRSF004808">
    <property type="entry name" value="LasT"/>
    <property type="match status" value="1"/>
</dbReference>
<dbReference type="Pfam" id="PF00588">
    <property type="entry name" value="SpoU_methylase"/>
    <property type="match status" value="1"/>
</dbReference>
<dbReference type="CDD" id="cd18093">
    <property type="entry name" value="SpoU-like_TrmJ"/>
    <property type="match status" value="1"/>
</dbReference>
<dbReference type="GeneID" id="76835309"/>
<evidence type="ECO:0000256" key="2">
    <source>
        <dbReference type="ARBA" id="ARBA00022603"/>
    </source>
</evidence>
<dbReference type="Proteomes" id="UP001163096">
    <property type="component" value="Chromosome"/>
</dbReference>
<dbReference type="EMBL" id="CP113361">
    <property type="protein sequence ID" value="WAI00630.1"/>
    <property type="molecule type" value="Genomic_DNA"/>
</dbReference>
<dbReference type="AlphaFoldDB" id="A0A9X9S343"/>
<comment type="similarity">
    <text evidence="1">Belongs to the class IV-like SAM-binding methyltransferase superfamily. RNA methyltransferase TrmH family.</text>
</comment>
<keyword evidence="2 6" id="KW-0489">Methyltransferase</keyword>
<dbReference type="GO" id="GO:0008173">
    <property type="term" value="F:RNA methyltransferase activity"/>
    <property type="evidence" value="ECO:0007669"/>
    <property type="project" value="InterPro"/>
</dbReference>
<feature type="domain" description="tRNA/rRNA methyltransferase SpoU type" evidence="5">
    <location>
        <begin position="4"/>
        <end position="155"/>
    </location>
</feature>
<dbReference type="RefSeq" id="WP_268185834.1">
    <property type="nucleotide sequence ID" value="NZ_CP113361.1"/>
</dbReference>
<dbReference type="PANTHER" id="PTHR42786:SF2">
    <property type="entry name" value="TRNA (CYTIDINE_URIDINE-2'-O-)-METHYLTRANSFERASE TRMJ"/>
    <property type="match status" value="1"/>
</dbReference>
<organism evidence="6 7">
    <name type="scientific">Methanogenium organophilum</name>
    <dbReference type="NCBI Taxonomy" id="2199"/>
    <lineage>
        <taxon>Archaea</taxon>
        <taxon>Methanobacteriati</taxon>
        <taxon>Methanobacteriota</taxon>
        <taxon>Stenosarchaea group</taxon>
        <taxon>Methanomicrobia</taxon>
        <taxon>Methanomicrobiales</taxon>
        <taxon>Methanomicrobiaceae</taxon>
        <taxon>Methanogenium</taxon>
    </lineage>
</organism>
<dbReference type="SUPFAM" id="SSF75217">
    <property type="entry name" value="alpha/beta knot"/>
    <property type="match status" value="1"/>
</dbReference>
<evidence type="ECO:0000256" key="1">
    <source>
        <dbReference type="ARBA" id="ARBA00007228"/>
    </source>
</evidence>
<dbReference type="KEGG" id="mou:OU421_09365"/>
<sequence>MAEVEIVLVEPLYEGNIGFAARVMKNFGFTRLVLINPPEMGIEASVRASHAKDVLESAVIAESLDDVIAESNMLVATTGEISKTISHAMRMPYYTPGELRDIVAPVEGKISILFGRENWGLSNEEVRQCDLVCTIPTSREYPIVNISHAVGIVCYELAHLPRGEYITASRREMDALYDHIDKFLDLVDHREYKRANTMTMMRRIFGRTRLTGREVTTLHGLIRRAEWHINEGKNGEMYDSVTDESDASSGQV</sequence>
<accession>A0A9X9S343</accession>
<dbReference type="InterPro" id="IPR004384">
    <property type="entry name" value="RNA_MeTrfase_TrmJ/LasT"/>
</dbReference>
<evidence type="ECO:0000259" key="5">
    <source>
        <dbReference type="Pfam" id="PF00588"/>
    </source>
</evidence>
<gene>
    <name evidence="6" type="ORF">OU421_09365</name>
</gene>
<keyword evidence="3" id="KW-0808">Transferase</keyword>
<evidence type="ECO:0000313" key="6">
    <source>
        <dbReference type="EMBL" id="WAI00630.1"/>
    </source>
</evidence>